<accession>A0A8J3ZL71</accession>
<dbReference type="AlphaFoldDB" id="A0A8J3ZL71"/>
<feature type="transmembrane region" description="Helical" evidence="1">
    <location>
        <begin position="82"/>
        <end position="103"/>
    </location>
</feature>
<feature type="transmembrane region" description="Helical" evidence="1">
    <location>
        <begin position="169"/>
        <end position="188"/>
    </location>
</feature>
<keyword evidence="3" id="KW-1185">Reference proteome</keyword>
<dbReference type="Proteomes" id="UP000635606">
    <property type="component" value="Unassembled WGS sequence"/>
</dbReference>
<evidence type="ECO:0000256" key="1">
    <source>
        <dbReference type="SAM" id="Phobius"/>
    </source>
</evidence>
<keyword evidence="1" id="KW-0812">Transmembrane</keyword>
<feature type="transmembrane region" description="Helical" evidence="1">
    <location>
        <begin position="26"/>
        <end position="44"/>
    </location>
</feature>
<proteinExistence type="predicted"/>
<feature type="transmembrane region" description="Helical" evidence="1">
    <location>
        <begin position="56"/>
        <end position="76"/>
    </location>
</feature>
<feature type="transmembrane region" description="Helical" evidence="1">
    <location>
        <begin position="140"/>
        <end position="162"/>
    </location>
</feature>
<protein>
    <submittedName>
        <fullName evidence="2">Uncharacterized protein</fullName>
    </submittedName>
</protein>
<reference evidence="2" key="1">
    <citation type="submission" date="2021-01" db="EMBL/GenBank/DDBJ databases">
        <title>Whole genome shotgun sequence of Virgisporangium ochraceum NBRC 16418.</title>
        <authorList>
            <person name="Komaki H."/>
            <person name="Tamura T."/>
        </authorList>
    </citation>
    <scope>NUCLEOTIDE SEQUENCE</scope>
    <source>
        <strain evidence="2">NBRC 16418</strain>
    </source>
</reference>
<comment type="caution">
    <text evidence="2">The sequence shown here is derived from an EMBL/GenBank/DDBJ whole genome shotgun (WGS) entry which is preliminary data.</text>
</comment>
<name>A0A8J3ZL71_9ACTN</name>
<gene>
    <name evidence="2" type="ORF">Voc01_010240</name>
</gene>
<keyword evidence="1" id="KW-0472">Membrane</keyword>
<evidence type="ECO:0000313" key="2">
    <source>
        <dbReference type="EMBL" id="GIJ66107.1"/>
    </source>
</evidence>
<dbReference type="EMBL" id="BOPH01000015">
    <property type="protein sequence ID" value="GIJ66107.1"/>
    <property type="molecule type" value="Genomic_DNA"/>
</dbReference>
<feature type="transmembrane region" description="Helical" evidence="1">
    <location>
        <begin position="236"/>
        <end position="257"/>
    </location>
</feature>
<evidence type="ECO:0000313" key="3">
    <source>
        <dbReference type="Proteomes" id="UP000635606"/>
    </source>
</evidence>
<sequence length="262" mass="26327">MFGGVVAFGLLVTASGLVLASVPVTVQGVCLTVAGLIGLVLTGLRGVPVRGRLPYPVPWTLTAGALVLVATAVESARSSPSPWAPLGLLVGVALLGIPVRALPPAPRPRATVALVLVGLVLMVGYEVLQHLLSPEPGDLPSYLAAVGMPLAAAVAAGALAVLAATRGPAARAAAAGGLVLVSAGLFLAEAAGNHWWLRQTLPGYPTGNTGVAFIAVQTSSAYESSASFSFGPPTDVTTVLLVLGLALTVAGWWWAAVRRRAG</sequence>
<organism evidence="2 3">
    <name type="scientific">Virgisporangium ochraceum</name>
    <dbReference type="NCBI Taxonomy" id="65505"/>
    <lineage>
        <taxon>Bacteria</taxon>
        <taxon>Bacillati</taxon>
        <taxon>Actinomycetota</taxon>
        <taxon>Actinomycetes</taxon>
        <taxon>Micromonosporales</taxon>
        <taxon>Micromonosporaceae</taxon>
        <taxon>Virgisporangium</taxon>
    </lineage>
</organism>
<keyword evidence="1" id="KW-1133">Transmembrane helix</keyword>
<feature type="transmembrane region" description="Helical" evidence="1">
    <location>
        <begin position="110"/>
        <end position="128"/>
    </location>
</feature>